<dbReference type="Proteomes" id="UP000516437">
    <property type="component" value="Chromosome 2"/>
</dbReference>
<evidence type="ECO:0000313" key="2">
    <source>
        <dbReference type="EMBL" id="KAB1221315.1"/>
    </source>
</evidence>
<organism evidence="2 3">
    <name type="scientific">Morella rubra</name>
    <name type="common">Chinese bayberry</name>
    <dbReference type="NCBI Taxonomy" id="262757"/>
    <lineage>
        <taxon>Eukaryota</taxon>
        <taxon>Viridiplantae</taxon>
        <taxon>Streptophyta</taxon>
        <taxon>Embryophyta</taxon>
        <taxon>Tracheophyta</taxon>
        <taxon>Spermatophyta</taxon>
        <taxon>Magnoliopsida</taxon>
        <taxon>eudicotyledons</taxon>
        <taxon>Gunneridae</taxon>
        <taxon>Pentapetalae</taxon>
        <taxon>rosids</taxon>
        <taxon>fabids</taxon>
        <taxon>Fagales</taxon>
        <taxon>Myricaceae</taxon>
        <taxon>Morella</taxon>
    </lineage>
</organism>
<dbReference type="Gene3D" id="3.30.420.10">
    <property type="entry name" value="Ribonuclease H-like superfamily/Ribonuclease H"/>
    <property type="match status" value="1"/>
</dbReference>
<dbReference type="PANTHER" id="PTHR33116">
    <property type="entry name" value="REVERSE TRANSCRIPTASE ZINC-BINDING DOMAIN-CONTAINING PROTEIN-RELATED-RELATED"/>
    <property type="match status" value="1"/>
</dbReference>
<dbReference type="CDD" id="cd06222">
    <property type="entry name" value="RNase_H_like"/>
    <property type="match status" value="1"/>
</dbReference>
<proteinExistence type="predicted"/>
<dbReference type="SUPFAM" id="SSF53098">
    <property type="entry name" value="Ribonuclease H-like"/>
    <property type="match status" value="1"/>
</dbReference>
<keyword evidence="3" id="KW-1185">Reference proteome</keyword>
<reference evidence="2 3" key="1">
    <citation type="journal article" date="2019" name="Plant Biotechnol. J.">
        <title>The red bayberry genome and genetic basis of sex determination.</title>
        <authorList>
            <person name="Jia H.M."/>
            <person name="Jia H.J."/>
            <person name="Cai Q.L."/>
            <person name="Wang Y."/>
            <person name="Zhao H.B."/>
            <person name="Yang W.F."/>
            <person name="Wang G.Y."/>
            <person name="Li Y.H."/>
            <person name="Zhan D.L."/>
            <person name="Shen Y.T."/>
            <person name="Niu Q.F."/>
            <person name="Chang L."/>
            <person name="Qiu J."/>
            <person name="Zhao L."/>
            <person name="Xie H.B."/>
            <person name="Fu W.Y."/>
            <person name="Jin J."/>
            <person name="Li X.W."/>
            <person name="Jiao Y."/>
            <person name="Zhou C.C."/>
            <person name="Tu T."/>
            <person name="Chai C.Y."/>
            <person name="Gao J.L."/>
            <person name="Fan L.J."/>
            <person name="van de Weg E."/>
            <person name="Wang J.Y."/>
            <person name="Gao Z.S."/>
        </authorList>
    </citation>
    <scope>NUCLEOTIDE SEQUENCE [LARGE SCALE GENOMIC DNA]</scope>
    <source>
        <tissue evidence="2">Leaves</tissue>
    </source>
</reference>
<name>A0A6A1W817_9ROSI</name>
<dbReference type="GO" id="GO:0004523">
    <property type="term" value="F:RNA-DNA hybrid ribonuclease activity"/>
    <property type="evidence" value="ECO:0007669"/>
    <property type="project" value="InterPro"/>
</dbReference>
<comment type="caution">
    <text evidence="2">The sequence shown here is derived from an EMBL/GenBank/DDBJ whole genome shotgun (WGS) entry which is preliminary data.</text>
</comment>
<dbReference type="InterPro" id="IPR044730">
    <property type="entry name" value="RNase_H-like_dom_plant"/>
</dbReference>
<dbReference type="Pfam" id="PF13456">
    <property type="entry name" value="RVT_3"/>
    <property type="match status" value="1"/>
</dbReference>
<dbReference type="GO" id="GO:0003676">
    <property type="term" value="F:nucleic acid binding"/>
    <property type="evidence" value="ECO:0007669"/>
    <property type="project" value="InterPro"/>
</dbReference>
<gene>
    <name evidence="2" type="ORF">CJ030_MR2G005640</name>
</gene>
<accession>A0A6A1W817</accession>
<dbReference type="AlphaFoldDB" id="A0A6A1W817"/>
<dbReference type="InterPro" id="IPR002156">
    <property type="entry name" value="RNaseH_domain"/>
</dbReference>
<dbReference type="InterPro" id="IPR036397">
    <property type="entry name" value="RNaseH_sf"/>
</dbReference>
<evidence type="ECO:0000313" key="3">
    <source>
        <dbReference type="Proteomes" id="UP000516437"/>
    </source>
</evidence>
<dbReference type="InterPro" id="IPR012337">
    <property type="entry name" value="RNaseH-like_sf"/>
</dbReference>
<feature type="domain" description="RNase H type-1" evidence="1">
    <location>
        <begin position="268"/>
        <end position="371"/>
    </location>
</feature>
<protein>
    <recommendedName>
        <fullName evidence="1">RNase H type-1 domain-containing protein</fullName>
    </recommendedName>
</protein>
<dbReference type="PANTHER" id="PTHR33116:SF78">
    <property type="entry name" value="OS12G0587133 PROTEIN"/>
    <property type="match status" value="1"/>
</dbReference>
<dbReference type="EMBL" id="RXIC02000020">
    <property type="protein sequence ID" value="KAB1221315.1"/>
    <property type="molecule type" value="Genomic_DNA"/>
</dbReference>
<sequence>MAGWKARTLSRAGRTVLIQTVASALPSYYMSVFLLPNEVLKAIDIRLKNFWWRFADEQKRHFNPKAWNTIFTPKDQGGIGLLWMQDMNRALIAKLDWKLISQKDTLWTKAIEAKYCGNSSYLVASSVGGASWIWSLLQVRDIISAGVCRKIRSGENTNIWCAPWVPNIDSFVPQLRPEAIVSRNTTVVKDLMQPGTQSWNDQLICHIFEPYLAETILNITIPPYQVMISLCGSSIIKTLKEWRKLWKLKIQHRLKMLLWKVAADALPLRNNNGVIVHAKTYKMKGSNPLKGEARAALMACRIAEFFAGARLTVEGDCSALINQVREWNQIPNWEIEGEVTTIRNLLVEHEDWSFVWIPREANFAAHNLAKWSSSQSLFGELRVDSLPSIVTDCDLVALEGISVQ</sequence>
<dbReference type="OrthoDB" id="1732437at2759"/>
<evidence type="ECO:0000259" key="1">
    <source>
        <dbReference type="Pfam" id="PF13456"/>
    </source>
</evidence>